<sequence length="104" mass="11704">MFGQVLTYDVYHLALYLISALAWGMLGVRFLLLDLSATALLRCFAMFGLAMAINAGMLMLDIRRVLEHHQVELLLVVLGGLLPGALMLIWKARSTLSKRFLIWL</sequence>
<evidence type="ECO:0000313" key="3">
    <source>
        <dbReference type="Proteomes" id="UP001183127"/>
    </source>
</evidence>
<reference evidence="2 3" key="1">
    <citation type="submission" date="2023-08" db="EMBL/GenBank/DDBJ databases">
        <title>Complete Genome Sequence of Pseudomonas entomophila TVIN A01.</title>
        <authorList>
            <person name="Shelke T."/>
            <person name="Mahar N.S."/>
            <person name="Gupta I."/>
            <person name="Gupta V."/>
        </authorList>
    </citation>
    <scope>NUCLEOTIDE SEQUENCE [LARGE SCALE GENOMIC DNA]</scope>
    <source>
        <strain evidence="2 3">TVIN-A01</strain>
    </source>
</reference>
<evidence type="ECO:0000313" key="2">
    <source>
        <dbReference type="EMBL" id="WMW04666.1"/>
    </source>
</evidence>
<gene>
    <name evidence="2" type="ORF">RAH46_20330</name>
</gene>
<feature type="transmembrane region" description="Helical" evidence="1">
    <location>
        <begin position="39"/>
        <end position="59"/>
    </location>
</feature>
<accession>A0ABY9QNH8</accession>
<name>A0ABY9QNH8_9PSED</name>
<keyword evidence="1" id="KW-1133">Transmembrane helix</keyword>
<proteinExistence type="predicted"/>
<keyword evidence="1" id="KW-0812">Transmembrane</keyword>
<dbReference type="RefSeq" id="WP_011532938.1">
    <property type="nucleotide sequence ID" value="NZ_CP132921.1"/>
</dbReference>
<protein>
    <submittedName>
        <fullName evidence="2">Uncharacterized protein</fullName>
    </submittedName>
</protein>
<organism evidence="2 3">
    <name type="scientific">Pseudomonas entomophila</name>
    <dbReference type="NCBI Taxonomy" id="312306"/>
    <lineage>
        <taxon>Bacteria</taxon>
        <taxon>Pseudomonadati</taxon>
        <taxon>Pseudomonadota</taxon>
        <taxon>Gammaproteobacteria</taxon>
        <taxon>Pseudomonadales</taxon>
        <taxon>Pseudomonadaceae</taxon>
        <taxon>Pseudomonas</taxon>
    </lineage>
</organism>
<dbReference type="EMBL" id="CP132921">
    <property type="protein sequence ID" value="WMW04666.1"/>
    <property type="molecule type" value="Genomic_DNA"/>
</dbReference>
<feature type="transmembrane region" description="Helical" evidence="1">
    <location>
        <begin position="13"/>
        <end position="32"/>
    </location>
</feature>
<dbReference type="Proteomes" id="UP001183127">
    <property type="component" value="Chromosome"/>
</dbReference>
<keyword evidence="1" id="KW-0472">Membrane</keyword>
<keyword evidence="3" id="KW-1185">Reference proteome</keyword>
<dbReference type="GeneID" id="32804919"/>
<feature type="transmembrane region" description="Helical" evidence="1">
    <location>
        <begin position="71"/>
        <end position="90"/>
    </location>
</feature>
<evidence type="ECO:0000256" key="1">
    <source>
        <dbReference type="SAM" id="Phobius"/>
    </source>
</evidence>